<keyword evidence="3" id="KW-1185">Reference proteome</keyword>
<sequence>RKSPSPELIGATPSYSKVSLCSCSLRSHPPPQLQWQVDGEPLAGNGSRGALQVSSWVQGDEAVSTLSWMGSADRGRHIFCLGSNPHGFHILLLSPPGTGESPSPLGSAGSDLAPGQGLAGTGGWEFPM</sequence>
<evidence type="ECO:0000313" key="2">
    <source>
        <dbReference type="Ensembl" id="ENSTMTP00000020265.1"/>
    </source>
</evidence>
<feature type="compositionally biased region" description="Gly residues" evidence="1">
    <location>
        <begin position="117"/>
        <end position="128"/>
    </location>
</feature>
<organism evidence="2 3">
    <name type="scientific">Terrapene triunguis</name>
    <name type="common">Three-toed box turtle</name>
    <dbReference type="NCBI Taxonomy" id="2587831"/>
    <lineage>
        <taxon>Eukaryota</taxon>
        <taxon>Metazoa</taxon>
        <taxon>Chordata</taxon>
        <taxon>Craniata</taxon>
        <taxon>Vertebrata</taxon>
        <taxon>Euteleostomi</taxon>
        <taxon>Archelosauria</taxon>
        <taxon>Testudinata</taxon>
        <taxon>Testudines</taxon>
        <taxon>Cryptodira</taxon>
        <taxon>Durocryptodira</taxon>
        <taxon>Testudinoidea</taxon>
        <taxon>Emydidae</taxon>
        <taxon>Terrapene</taxon>
    </lineage>
</organism>
<evidence type="ECO:0000313" key="3">
    <source>
        <dbReference type="Proteomes" id="UP000472274"/>
    </source>
</evidence>
<dbReference type="Ensembl" id="ENSTMTT00000020972.1">
    <property type="protein sequence ID" value="ENSTMTP00000020265.1"/>
    <property type="gene ID" value="ENSTMTG00000014847.1"/>
</dbReference>
<dbReference type="Gene3D" id="2.60.40.10">
    <property type="entry name" value="Immunoglobulins"/>
    <property type="match status" value="1"/>
</dbReference>
<dbReference type="Proteomes" id="UP000472274">
    <property type="component" value="Unplaced"/>
</dbReference>
<protein>
    <recommendedName>
        <fullName evidence="4">Ig-like domain-containing protein</fullName>
    </recommendedName>
</protein>
<feature type="region of interest" description="Disordered" evidence="1">
    <location>
        <begin position="93"/>
        <end position="128"/>
    </location>
</feature>
<reference evidence="2" key="1">
    <citation type="submission" date="2025-08" db="UniProtKB">
        <authorList>
            <consortium name="Ensembl"/>
        </authorList>
    </citation>
    <scope>IDENTIFICATION</scope>
</reference>
<dbReference type="GeneTree" id="ENSGT00990000210469"/>
<name>A0A674JG14_9SAUR</name>
<dbReference type="AlphaFoldDB" id="A0A674JG14"/>
<evidence type="ECO:0008006" key="4">
    <source>
        <dbReference type="Google" id="ProtNLM"/>
    </source>
</evidence>
<dbReference type="InParanoid" id="A0A674JG14"/>
<proteinExistence type="predicted"/>
<dbReference type="InterPro" id="IPR013783">
    <property type="entry name" value="Ig-like_fold"/>
</dbReference>
<reference evidence="2" key="2">
    <citation type="submission" date="2025-09" db="UniProtKB">
        <authorList>
            <consortium name="Ensembl"/>
        </authorList>
    </citation>
    <scope>IDENTIFICATION</scope>
</reference>
<accession>A0A674JG14</accession>
<evidence type="ECO:0000256" key="1">
    <source>
        <dbReference type="SAM" id="MobiDB-lite"/>
    </source>
</evidence>